<dbReference type="SUPFAM" id="SSF53383">
    <property type="entry name" value="PLP-dependent transferases"/>
    <property type="match status" value="2"/>
</dbReference>
<dbReference type="InterPro" id="IPR005815">
    <property type="entry name" value="BioA"/>
</dbReference>
<dbReference type="InterPro" id="IPR015424">
    <property type="entry name" value="PyrdxlP-dep_Trfase"/>
</dbReference>
<dbReference type="Gene3D" id="3.90.1150.10">
    <property type="entry name" value="Aspartate Aminotransferase, domain 1"/>
    <property type="match status" value="2"/>
</dbReference>
<comment type="subcellular location">
    <subcellularLocation>
        <location evidence="9">Cytoplasm</location>
    </subcellularLocation>
</comment>
<keyword evidence="9" id="KW-0963">Cytoplasm</keyword>
<evidence type="ECO:0000256" key="1">
    <source>
        <dbReference type="ARBA" id="ARBA00001933"/>
    </source>
</evidence>
<dbReference type="HAMAP" id="MF_00834">
    <property type="entry name" value="BioA"/>
    <property type="match status" value="1"/>
</dbReference>
<reference evidence="10 11" key="1">
    <citation type="journal article" date="2015" name="Stand. Genomic Sci.">
        <title>Genomic Encyclopedia of Bacterial and Archaeal Type Strains, Phase III: the genomes of soil and plant-associated and newly described type strains.</title>
        <authorList>
            <person name="Whitman W.B."/>
            <person name="Woyke T."/>
            <person name="Klenk H.P."/>
            <person name="Zhou Y."/>
            <person name="Lilburn T.G."/>
            <person name="Beck B.J."/>
            <person name="De Vos P."/>
            <person name="Vandamme P."/>
            <person name="Eisen J.A."/>
            <person name="Garrity G."/>
            <person name="Hugenholtz P."/>
            <person name="Kyrpides N.C."/>
        </authorList>
    </citation>
    <scope>NUCLEOTIDE SEQUENCE [LARGE SCALE GENOMIC DNA]</scope>
    <source>
        <strain evidence="10 11">A3</strain>
    </source>
</reference>
<evidence type="ECO:0000256" key="2">
    <source>
        <dbReference type="ARBA" id="ARBA00005063"/>
    </source>
</evidence>
<dbReference type="AlphaFoldDB" id="A0A4R2I470"/>
<dbReference type="GO" id="GO:0030170">
    <property type="term" value="F:pyridoxal phosphate binding"/>
    <property type="evidence" value="ECO:0007669"/>
    <property type="project" value="UniProtKB-UniRule"/>
</dbReference>
<dbReference type="UniPathway" id="UPA00078">
    <property type="reaction ID" value="UER00160"/>
</dbReference>
<keyword evidence="5 9" id="KW-0949">S-adenosyl-L-methionine</keyword>
<evidence type="ECO:0000313" key="11">
    <source>
        <dbReference type="Proteomes" id="UP000294862"/>
    </source>
</evidence>
<dbReference type="EMBL" id="SLWQ01000007">
    <property type="protein sequence ID" value="TCO38953.1"/>
    <property type="molecule type" value="Genomic_DNA"/>
</dbReference>
<feature type="binding site" evidence="9">
    <location>
        <begin position="176"/>
        <end position="177"/>
    </location>
    <ligand>
        <name>pyridoxal 5'-phosphate</name>
        <dbReference type="ChEBI" id="CHEBI:597326"/>
    </ligand>
</feature>
<name>A0A4R2I470_9GAMM</name>
<feature type="modified residue" description="N6-(pyridoxal phosphate)lysine" evidence="9">
    <location>
        <position position="344"/>
    </location>
</feature>
<feature type="binding site" evidence="9">
    <location>
        <position position="344"/>
    </location>
    <ligand>
        <name>substrate</name>
    </ligand>
</feature>
<evidence type="ECO:0000256" key="9">
    <source>
        <dbReference type="HAMAP-Rule" id="MF_00834"/>
    </source>
</evidence>
<comment type="caution">
    <text evidence="10">The sequence shown here is derived from an EMBL/GenBank/DDBJ whole genome shotgun (WGS) entry which is preliminary data.</text>
</comment>
<comment type="pathway">
    <text evidence="2 9">Cofactor biosynthesis; biotin biosynthesis; 7,8-diaminononanoate from 8-amino-7-oxononanoate (SAM route): step 1/1.</text>
</comment>
<evidence type="ECO:0000256" key="6">
    <source>
        <dbReference type="ARBA" id="ARBA00022756"/>
    </source>
</evidence>
<feature type="binding site" evidence="9">
    <location>
        <position position="379"/>
    </location>
    <ligand>
        <name>substrate</name>
    </ligand>
</feature>
<evidence type="ECO:0000256" key="4">
    <source>
        <dbReference type="ARBA" id="ARBA00022679"/>
    </source>
</evidence>
<feature type="binding site" evidence="9">
    <location>
        <position position="474"/>
    </location>
    <ligand>
        <name>substrate</name>
    </ligand>
</feature>
<sequence>MTLYASELAARDLAVVWHPCTQMHDHETLPMLPIARAEGAWLYGHDGRRWLDAVSSWWTCLLGHRHPRIVAALKDQLDRIDHVMLAGFTHEPAVQLAEELVRIAPRGNGSPASVSSLHRHSQTHGVIPAEAGIHFPGDPHSTMDARFRGHDVGAGHPPVAIDGDRSLQRVFYADNGSSAIEVALKLSFHYWRNRGRGERTRFIALTGGYHGETLGALSVTDVALYRHTYAPLLLEPIFAPSPDAYEAEPGESAAACARRRLDELRAILERHAHECCAIIVEPLVQCAGGMRMHDASYLTGLRALCDEFDIHLIADEIAVGFGRTGTLFACEQGGIVPDFLCLSKGLTGGTLPLSAVLTTAHVYDAFYAEYSAGKAFLHSHSYTGNPIACRAALATLAVLRDEPVLERNRALAAHLDARLAPLADHPHVADVRRSGMIAAIELVKDKRTREPFPAAERRGLRVYRHGLAHEMLLRPLGNVVYFMPPYCITPEEIDRMVAVAAEGIDVALR</sequence>
<dbReference type="InterPro" id="IPR005814">
    <property type="entry name" value="Aminotrans_3"/>
</dbReference>
<protein>
    <recommendedName>
        <fullName evidence="9">Adenosylmethionine-8-amino-7-oxononanoate aminotransferase</fullName>
        <ecNumber evidence="9">2.6.1.62</ecNumber>
    </recommendedName>
    <alternativeName>
        <fullName evidence="9">7,8-diamino-pelargonic acid aminotransferase</fullName>
        <shortName evidence="9">DAPA AT</shortName>
        <shortName evidence="9">DAPA aminotransferase</shortName>
    </alternativeName>
    <alternativeName>
        <fullName evidence="9">7,8-diaminononanoate synthase</fullName>
        <shortName evidence="9">DANS</shortName>
    </alternativeName>
    <alternativeName>
        <fullName evidence="9">Diaminopelargonic acid synthase</fullName>
    </alternativeName>
</protein>
<accession>A0A4R2I470</accession>
<dbReference type="PROSITE" id="PS00600">
    <property type="entry name" value="AA_TRANSFER_CLASS_3"/>
    <property type="match status" value="1"/>
</dbReference>
<dbReference type="GO" id="GO:0009102">
    <property type="term" value="P:biotin biosynthetic process"/>
    <property type="evidence" value="ECO:0007669"/>
    <property type="project" value="UniProtKB-UniRule"/>
</dbReference>
<dbReference type="Pfam" id="PF00202">
    <property type="entry name" value="Aminotran_3"/>
    <property type="match status" value="2"/>
</dbReference>
<keyword evidence="7 9" id="KW-0663">Pyridoxal phosphate</keyword>
<feature type="binding site" evidence="9">
    <location>
        <position position="57"/>
    </location>
    <ligand>
        <name>substrate</name>
    </ligand>
</feature>
<comment type="similarity">
    <text evidence="9">Belongs to the class-III pyridoxal-phosphate-dependent aminotransferase family. BioA subfamily.</text>
</comment>
<keyword evidence="6 9" id="KW-0093">Biotin biosynthesis</keyword>
<proteinExistence type="inferred from homology"/>
<dbReference type="CDD" id="cd00610">
    <property type="entry name" value="OAT_like"/>
    <property type="match status" value="1"/>
</dbReference>
<dbReference type="NCBIfam" id="TIGR00508">
    <property type="entry name" value="bioA"/>
    <property type="match status" value="1"/>
</dbReference>
<evidence type="ECO:0000256" key="3">
    <source>
        <dbReference type="ARBA" id="ARBA00022576"/>
    </source>
</evidence>
<dbReference type="Proteomes" id="UP000294862">
    <property type="component" value="Unassembled WGS sequence"/>
</dbReference>
<dbReference type="PIRSF" id="PIRSF000521">
    <property type="entry name" value="Transaminase_4ab_Lys_Orn"/>
    <property type="match status" value="1"/>
</dbReference>
<dbReference type="InterPro" id="IPR015422">
    <property type="entry name" value="PyrdxlP-dep_Trfase_small"/>
</dbReference>
<keyword evidence="4 9" id="KW-0808">Transferase</keyword>
<feature type="binding site" evidence="9">
    <location>
        <begin position="380"/>
        <end position="381"/>
    </location>
    <ligand>
        <name>pyridoxal 5'-phosphate</name>
        <dbReference type="ChEBI" id="CHEBI:597326"/>
    </ligand>
</feature>
<feature type="binding site" evidence="9">
    <location>
        <position position="209"/>
    </location>
    <ligand>
        <name>substrate</name>
    </ligand>
</feature>
<dbReference type="GO" id="GO:0005737">
    <property type="term" value="C:cytoplasm"/>
    <property type="evidence" value="ECO:0007669"/>
    <property type="project" value="UniProtKB-SubCell"/>
</dbReference>
<dbReference type="EC" id="2.6.1.62" evidence="9"/>
<dbReference type="InterPro" id="IPR015421">
    <property type="entry name" value="PyrdxlP-dep_Trfase_major"/>
</dbReference>
<keyword evidence="3 9" id="KW-0032">Aminotransferase</keyword>
<dbReference type="Gene3D" id="3.40.640.10">
    <property type="entry name" value="Type I PLP-dependent aspartate aminotransferase-like (Major domain)"/>
    <property type="match status" value="2"/>
</dbReference>
<gene>
    <name evidence="9" type="primary">bioA</name>
    <name evidence="10" type="ORF">EV148_107241</name>
</gene>
<comment type="catalytic activity">
    <reaction evidence="8 9">
        <text>(8S)-8-amino-7-oxononanoate + S-adenosyl-L-methionine = S-adenosyl-4-methylsulfanyl-2-oxobutanoate + (7R,8S)-7,8-diammoniononanoate</text>
        <dbReference type="Rhea" id="RHEA:16861"/>
        <dbReference type="ChEBI" id="CHEBI:16490"/>
        <dbReference type="ChEBI" id="CHEBI:59789"/>
        <dbReference type="ChEBI" id="CHEBI:149468"/>
        <dbReference type="ChEBI" id="CHEBI:149469"/>
        <dbReference type="EC" id="2.6.1.62"/>
    </reaction>
</comment>
<dbReference type="GO" id="GO:0004015">
    <property type="term" value="F:adenosylmethionine-8-amino-7-oxononanoate transaminase activity"/>
    <property type="evidence" value="ECO:0007669"/>
    <property type="project" value="UniProtKB-UniRule"/>
</dbReference>
<feature type="binding site" evidence="9">
    <location>
        <position position="315"/>
    </location>
    <ligand>
        <name>pyridoxal 5'-phosphate</name>
        <dbReference type="ChEBI" id="CHEBI:597326"/>
    </ligand>
</feature>
<organism evidence="10 11">
    <name type="scientific">Dokdonella fugitiva</name>
    <dbReference type="NCBI Taxonomy" id="328517"/>
    <lineage>
        <taxon>Bacteria</taxon>
        <taxon>Pseudomonadati</taxon>
        <taxon>Pseudomonadota</taxon>
        <taxon>Gammaproteobacteria</taxon>
        <taxon>Lysobacterales</taxon>
        <taxon>Rhodanobacteraceae</taxon>
        <taxon>Dokdonella</taxon>
    </lineage>
</organism>
<evidence type="ECO:0000256" key="7">
    <source>
        <dbReference type="ARBA" id="ARBA00022898"/>
    </source>
</evidence>
<dbReference type="InterPro" id="IPR049704">
    <property type="entry name" value="Aminotrans_3_PPA_site"/>
</dbReference>
<dbReference type="PANTHER" id="PTHR42684">
    <property type="entry name" value="ADENOSYLMETHIONINE-8-AMINO-7-OXONONANOATE AMINOTRANSFERASE"/>
    <property type="match status" value="1"/>
</dbReference>
<dbReference type="PANTHER" id="PTHR42684:SF17">
    <property type="entry name" value="ADENOSYLMETHIONINE-8-AMINO-7-OXONONANOATE AMINOTRANSFERASE"/>
    <property type="match status" value="1"/>
</dbReference>
<evidence type="ECO:0000313" key="10">
    <source>
        <dbReference type="EMBL" id="TCO38953.1"/>
    </source>
</evidence>
<feature type="site" description="Participates in the substrate recognition with KAPA and in a stacking interaction with the adenine ring of SAM" evidence="9">
    <location>
        <position position="20"/>
    </location>
</feature>
<evidence type="ECO:0000256" key="8">
    <source>
        <dbReference type="ARBA" id="ARBA00048449"/>
    </source>
</evidence>
<comment type="function">
    <text evidence="9">Catalyzes the transfer of the alpha-amino group from S-adenosyl-L-methionine (SAM) to 7-keto-8-aminopelargonic acid (KAPA) to form 7,8-diaminopelargonic acid (DAPA). It is the only aminotransferase known to utilize SAM as an amino donor.</text>
</comment>
<dbReference type="FunFam" id="3.40.640.10:FF:000004">
    <property type="entry name" value="Acetylornithine aminotransferase"/>
    <property type="match status" value="1"/>
</dbReference>
<keyword evidence="11" id="KW-1185">Reference proteome</keyword>
<comment type="subunit">
    <text evidence="9">Homodimer.</text>
</comment>
<evidence type="ECO:0000256" key="5">
    <source>
        <dbReference type="ARBA" id="ARBA00022691"/>
    </source>
</evidence>
<comment type="cofactor">
    <cofactor evidence="1 9">
        <name>pyridoxal 5'-phosphate</name>
        <dbReference type="ChEBI" id="CHEBI:597326"/>
    </cofactor>
</comment>